<keyword evidence="3" id="KW-1185">Reference proteome</keyword>
<comment type="caution">
    <text evidence="2">The sequence shown here is derived from an EMBL/GenBank/DDBJ whole genome shotgun (WGS) entry which is preliminary data.</text>
</comment>
<organism evidence="2 3">
    <name type="scientific">Caerostris extrusa</name>
    <name type="common">Bark spider</name>
    <name type="synonym">Caerostris bankana</name>
    <dbReference type="NCBI Taxonomy" id="172846"/>
    <lineage>
        <taxon>Eukaryota</taxon>
        <taxon>Metazoa</taxon>
        <taxon>Ecdysozoa</taxon>
        <taxon>Arthropoda</taxon>
        <taxon>Chelicerata</taxon>
        <taxon>Arachnida</taxon>
        <taxon>Araneae</taxon>
        <taxon>Araneomorphae</taxon>
        <taxon>Entelegynae</taxon>
        <taxon>Araneoidea</taxon>
        <taxon>Araneidae</taxon>
        <taxon>Caerostris</taxon>
    </lineage>
</organism>
<evidence type="ECO:0000256" key="1">
    <source>
        <dbReference type="SAM" id="MobiDB-lite"/>
    </source>
</evidence>
<feature type="compositionally biased region" description="Acidic residues" evidence="1">
    <location>
        <begin position="210"/>
        <end position="219"/>
    </location>
</feature>
<gene>
    <name evidence="2" type="ORF">CEXT_187941</name>
</gene>
<feature type="compositionally biased region" description="Basic and acidic residues" evidence="1">
    <location>
        <begin position="198"/>
        <end position="207"/>
    </location>
</feature>
<name>A0AAV4MM36_CAEEX</name>
<dbReference type="Proteomes" id="UP001054945">
    <property type="component" value="Unassembled WGS sequence"/>
</dbReference>
<proteinExistence type="predicted"/>
<feature type="region of interest" description="Disordered" evidence="1">
    <location>
        <begin position="1"/>
        <end position="60"/>
    </location>
</feature>
<feature type="region of interest" description="Disordered" evidence="1">
    <location>
        <begin position="192"/>
        <end position="219"/>
    </location>
</feature>
<evidence type="ECO:0000313" key="3">
    <source>
        <dbReference type="Proteomes" id="UP001054945"/>
    </source>
</evidence>
<accession>A0AAV4MM36</accession>
<sequence length="219" mass="24830">MENDPLSPGRGRSYESTRRSVQRLQEIPEEKPSRRWMKRRHSSEGSFIHITGTGTTSEDALECSRRAKGERGEASDGSTLQRLTPRWERAITATEEPKKDHLHSLSITAFVIEHVFNALVWGRRAKMLLDIHSHQKEVFKALGRVSCEKPQKVIPHSVYRWRRGEGRQPGDGGAAAGHRAVRGLPHHRLAARPLPRHLPPEIHRPQDEGVVPEEDEGLL</sequence>
<dbReference type="EMBL" id="BPLR01002405">
    <property type="protein sequence ID" value="GIX73403.1"/>
    <property type="molecule type" value="Genomic_DNA"/>
</dbReference>
<dbReference type="AlphaFoldDB" id="A0AAV4MM36"/>
<protein>
    <submittedName>
        <fullName evidence="2">Uncharacterized protein</fullName>
    </submittedName>
</protein>
<evidence type="ECO:0000313" key="2">
    <source>
        <dbReference type="EMBL" id="GIX73403.1"/>
    </source>
</evidence>
<reference evidence="2 3" key="1">
    <citation type="submission" date="2021-06" db="EMBL/GenBank/DDBJ databases">
        <title>Caerostris extrusa draft genome.</title>
        <authorList>
            <person name="Kono N."/>
            <person name="Arakawa K."/>
        </authorList>
    </citation>
    <scope>NUCLEOTIDE SEQUENCE [LARGE SCALE GENOMIC DNA]</scope>
</reference>